<dbReference type="EMBL" id="CANL01000045">
    <property type="protein sequence ID" value="CCM64963.1"/>
    <property type="molecule type" value="Genomic_DNA"/>
</dbReference>
<dbReference type="RefSeq" id="WP_012229339.1">
    <property type="nucleotide sequence ID" value="NZ_HG422565.1"/>
</dbReference>
<proteinExistence type="predicted"/>
<evidence type="ECO:0000259" key="1">
    <source>
        <dbReference type="PROSITE" id="PS50076"/>
    </source>
</evidence>
<dbReference type="InterPro" id="IPR036869">
    <property type="entry name" value="J_dom_sf"/>
</dbReference>
<protein>
    <recommendedName>
        <fullName evidence="1">J domain-containing protein</fullName>
    </recommendedName>
</protein>
<organism evidence="2 3">
    <name type="scientific">Candidatus Neomicrothrix parvicella RN1</name>
    <dbReference type="NCBI Taxonomy" id="1229780"/>
    <lineage>
        <taxon>Bacteria</taxon>
        <taxon>Bacillati</taxon>
        <taxon>Actinomycetota</taxon>
        <taxon>Acidimicrobiia</taxon>
        <taxon>Acidimicrobiales</taxon>
        <taxon>Microthrixaceae</taxon>
        <taxon>Candidatus Neomicrothrix</taxon>
    </lineage>
</organism>
<gene>
    <name evidence="2" type="ORF">BN381_50105</name>
</gene>
<dbReference type="HOGENOM" id="CLU_2245015_0_0_11"/>
<name>R4Z2K4_9ACTN</name>
<dbReference type="SUPFAM" id="SSF46565">
    <property type="entry name" value="Chaperone J-domain"/>
    <property type="match status" value="1"/>
</dbReference>
<dbReference type="AlphaFoldDB" id="R4Z2K4"/>
<dbReference type="Pfam" id="PF00226">
    <property type="entry name" value="DnaJ"/>
    <property type="match status" value="1"/>
</dbReference>
<sequence>MGPETAGPGIGLGAERLLGVNPDASAEEVDAAWRSFAKRHHPDRGGDPEVFRRGMAAREQLRRDATSRVRTRGVPSRRRIMRRRVRSLFARIIPSLQPPPSRVD</sequence>
<keyword evidence="3" id="KW-1185">Reference proteome</keyword>
<dbReference type="Gene3D" id="1.10.287.110">
    <property type="entry name" value="DnaJ domain"/>
    <property type="match status" value="1"/>
</dbReference>
<comment type="caution">
    <text evidence="2">The sequence shown here is derived from an EMBL/GenBank/DDBJ whole genome shotgun (WGS) entry which is preliminary data.</text>
</comment>
<dbReference type="OrthoDB" id="166297at2"/>
<accession>R4Z2K4</accession>
<dbReference type="Proteomes" id="UP000018291">
    <property type="component" value="Unassembled WGS sequence"/>
</dbReference>
<dbReference type="STRING" id="1229780.BN381_50105"/>
<dbReference type="CDD" id="cd06257">
    <property type="entry name" value="DnaJ"/>
    <property type="match status" value="1"/>
</dbReference>
<dbReference type="InterPro" id="IPR001623">
    <property type="entry name" value="DnaJ_domain"/>
</dbReference>
<reference evidence="2 3" key="1">
    <citation type="journal article" date="2013" name="ISME J.">
        <title>Metabolic model for the filamentous 'Candidatus Microthrix parvicella' based on genomic and metagenomic analyses.</title>
        <authorList>
            <person name="Jon McIlroy S."/>
            <person name="Kristiansen R."/>
            <person name="Albertsen M."/>
            <person name="Michael Karst S."/>
            <person name="Rossetti S."/>
            <person name="Lund Nielsen J."/>
            <person name="Tandoi V."/>
            <person name="James Seviour R."/>
            <person name="Nielsen P.H."/>
        </authorList>
    </citation>
    <scope>NUCLEOTIDE SEQUENCE [LARGE SCALE GENOMIC DNA]</scope>
    <source>
        <strain evidence="2 3">RN1</strain>
    </source>
</reference>
<feature type="domain" description="J" evidence="1">
    <location>
        <begin position="13"/>
        <end position="66"/>
    </location>
</feature>
<dbReference type="PROSITE" id="PS50076">
    <property type="entry name" value="DNAJ_2"/>
    <property type="match status" value="1"/>
</dbReference>
<evidence type="ECO:0000313" key="2">
    <source>
        <dbReference type="EMBL" id="CCM64963.1"/>
    </source>
</evidence>
<evidence type="ECO:0000313" key="3">
    <source>
        <dbReference type="Proteomes" id="UP000018291"/>
    </source>
</evidence>